<dbReference type="PROSITE" id="PS50082">
    <property type="entry name" value="WD_REPEATS_2"/>
    <property type="match status" value="2"/>
</dbReference>
<name>A0A0C2WHP3_AMAMK</name>
<dbReference type="Gene3D" id="3.40.50.300">
    <property type="entry name" value="P-loop containing nucleotide triphosphate hydrolases"/>
    <property type="match status" value="1"/>
</dbReference>
<dbReference type="InterPro" id="IPR007111">
    <property type="entry name" value="NACHT_NTPase"/>
</dbReference>
<keyword evidence="1 3" id="KW-0853">WD repeat</keyword>
<dbReference type="SUPFAM" id="SSF82171">
    <property type="entry name" value="DPP6 N-terminal domain-like"/>
    <property type="match status" value="1"/>
</dbReference>
<feature type="repeat" description="WD" evidence="3">
    <location>
        <begin position="1064"/>
        <end position="1090"/>
    </location>
</feature>
<reference evidence="5 6" key="1">
    <citation type="submission" date="2014-04" db="EMBL/GenBank/DDBJ databases">
        <title>Evolutionary Origins and Diversification of the Mycorrhizal Mutualists.</title>
        <authorList>
            <consortium name="DOE Joint Genome Institute"/>
            <consortium name="Mycorrhizal Genomics Consortium"/>
            <person name="Kohler A."/>
            <person name="Kuo A."/>
            <person name="Nagy L.G."/>
            <person name="Floudas D."/>
            <person name="Copeland A."/>
            <person name="Barry K.W."/>
            <person name="Cichocki N."/>
            <person name="Veneault-Fourrey C."/>
            <person name="LaButti K."/>
            <person name="Lindquist E.A."/>
            <person name="Lipzen A."/>
            <person name="Lundell T."/>
            <person name="Morin E."/>
            <person name="Murat C."/>
            <person name="Riley R."/>
            <person name="Ohm R."/>
            <person name="Sun H."/>
            <person name="Tunlid A."/>
            <person name="Henrissat B."/>
            <person name="Grigoriev I.V."/>
            <person name="Hibbett D.S."/>
            <person name="Martin F."/>
        </authorList>
    </citation>
    <scope>NUCLEOTIDE SEQUENCE [LARGE SCALE GENOMIC DNA]</scope>
    <source>
        <strain evidence="5 6">Koide BX008</strain>
    </source>
</reference>
<keyword evidence="6" id="KW-1185">Reference proteome</keyword>
<gene>
    <name evidence="5" type="ORF">M378DRAFT_167497</name>
</gene>
<evidence type="ECO:0000313" key="6">
    <source>
        <dbReference type="Proteomes" id="UP000054549"/>
    </source>
</evidence>
<dbReference type="STRING" id="946122.A0A0C2WHP3"/>
<dbReference type="InterPro" id="IPR056884">
    <property type="entry name" value="NPHP3-like_N"/>
</dbReference>
<dbReference type="PROSITE" id="PS50837">
    <property type="entry name" value="NACHT"/>
    <property type="match status" value="1"/>
</dbReference>
<dbReference type="InterPro" id="IPR036322">
    <property type="entry name" value="WD40_repeat_dom_sf"/>
</dbReference>
<dbReference type="Gene3D" id="2.130.10.10">
    <property type="entry name" value="YVTN repeat-like/Quinoprotein amine dehydrogenase"/>
    <property type="match status" value="3"/>
</dbReference>
<evidence type="ECO:0000313" key="5">
    <source>
        <dbReference type="EMBL" id="KIL60992.1"/>
    </source>
</evidence>
<dbReference type="InParanoid" id="A0A0C2WHP3"/>
<dbReference type="SMART" id="SM00320">
    <property type="entry name" value="WD40"/>
    <property type="match status" value="7"/>
</dbReference>
<feature type="repeat" description="WD" evidence="3">
    <location>
        <begin position="985"/>
        <end position="1007"/>
    </location>
</feature>
<dbReference type="Proteomes" id="UP000054549">
    <property type="component" value="Unassembled WGS sequence"/>
</dbReference>
<evidence type="ECO:0000256" key="1">
    <source>
        <dbReference type="ARBA" id="ARBA00022574"/>
    </source>
</evidence>
<dbReference type="EMBL" id="KN818290">
    <property type="protein sequence ID" value="KIL60992.1"/>
    <property type="molecule type" value="Genomic_DNA"/>
</dbReference>
<dbReference type="PANTHER" id="PTHR22847:SF637">
    <property type="entry name" value="WD REPEAT DOMAIN 5B"/>
    <property type="match status" value="1"/>
</dbReference>
<dbReference type="Pfam" id="PF00400">
    <property type="entry name" value="WD40"/>
    <property type="match status" value="2"/>
</dbReference>
<dbReference type="Pfam" id="PF24883">
    <property type="entry name" value="NPHP3_N"/>
    <property type="match status" value="1"/>
</dbReference>
<dbReference type="InterPro" id="IPR027417">
    <property type="entry name" value="P-loop_NTPase"/>
</dbReference>
<dbReference type="InterPro" id="IPR001680">
    <property type="entry name" value="WD40_rpt"/>
</dbReference>
<proteinExistence type="predicted"/>
<dbReference type="InterPro" id="IPR015943">
    <property type="entry name" value="WD40/YVTN_repeat-like_dom_sf"/>
</dbReference>
<dbReference type="HOGENOM" id="CLU_000288_6_19_1"/>
<feature type="domain" description="NACHT" evidence="4">
    <location>
        <begin position="115"/>
        <end position="262"/>
    </location>
</feature>
<evidence type="ECO:0000256" key="2">
    <source>
        <dbReference type="ARBA" id="ARBA00022737"/>
    </source>
</evidence>
<dbReference type="GO" id="GO:1990234">
    <property type="term" value="C:transferase complex"/>
    <property type="evidence" value="ECO:0007669"/>
    <property type="project" value="UniProtKB-ARBA"/>
</dbReference>
<protein>
    <recommendedName>
        <fullName evidence="4">NACHT domain-containing protein</fullName>
    </recommendedName>
</protein>
<dbReference type="OrthoDB" id="163438at2759"/>
<accession>A0A0C2WHP3</accession>
<dbReference type="PANTHER" id="PTHR22847">
    <property type="entry name" value="WD40 REPEAT PROTEIN"/>
    <property type="match status" value="1"/>
</dbReference>
<evidence type="ECO:0000256" key="3">
    <source>
        <dbReference type="PROSITE-ProRule" id="PRU00221"/>
    </source>
</evidence>
<dbReference type="SUPFAM" id="SSF50978">
    <property type="entry name" value="WD40 repeat-like"/>
    <property type="match status" value="1"/>
</dbReference>
<dbReference type="SUPFAM" id="SSF52540">
    <property type="entry name" value="P-loop containing nucleoside triphosphate hydrolases"/>
    <property type="match status" value="1"/>
</dbReference>
<keyword evidence="2" id="KW-0677">Repeat</keyword>
<evidence type="ECO:0000259" key="4">
    <source>
        <dbReference type="PROSITE" id="PS50837"/>
    </source>
</evidence>
<sequence length="1331" mass="148517">MPVVQAKNVKIGGRAILYEVQGDAIIFQFGDGQYSEAERDMIRDHVSNAIAFKLPDINDIIRKHSLNQSIITLPRPQAAYSDYQNKKKIGPCFLGTREALLKEMADWVSGMDDTRMYVLSGLAGIGKSTVAYTVAARADELGLLGASFFFSRDEAARSNAKMFFTAIAYQLCLYSDQFAQTIGEALLTRRGSAATMKDPQEQLEALILEPLRNIVQSRIRPILIVVDALDECDEEDADSVLSGLSRLVQALPAFNVILTTRPQPHVNHFFGRRDGHKIFRLHDIEDKVVDGDIRMYLQHALSLEQVQKQFSKRDWYASDEDIDFLVLASGRLFIIASTAVRLVLDKFASNPAAQMQKLLRAFSQEHTPFKDLDHFYTVILRNVVPVDCDNHDIVGRYQSVVGTIIFIQHPLPVTMLAHLIDINTEEIHAVLESLQSVILLGDDDIPRIYHKSFPDYVTDSARCKDTNLCIDPRNRQTQITIRCFRIMEQHLKYNLVGLGDLARFMNNEDGLAKDGITDPQLEDNIPQQLRYACIYWANHLDVATIEDADLIKELENFGDAHVLHWFEVLSLIRKLESAHRAIRIVLKHLKPASSDLYQVLSDGLRFISKFYEIIERSALHTYYSALAFTPTDSLLYHRYIKEAFHNFCDVKGVPKRWDALVANLNHGEWVRGVQFSLDNTMFASLSMGENGALKVWDTATGTPVSTIMGSGLRIANDFSTVASFKDNTIALHNVNGSERGATYTTQVTIFEVAISSESRRIAAHLVDGTLCLWDSGNGELIGSFDQFASYYRARHWYPKPDPKPDPDRHYPRDSLQFSSTGARLAYSSPSGIIHLRNGIDGSFIAYLNLDCESEFHRFAFSADGSRIATQSSLYLKLHRCEDGEVVGIANNTGSVLADLAVSADGSLLAAKEADGNNFAVKLWSGNSGNPMPLVEILDRDPWYMAFSLDDILAMMAFSSIEIYNVKTRSFISTLPCNRFSRTPTFSADCTHLATGSENGSVYLWDIRGIKSSSFPSNEQALEASDHIIVLALSPDCSRVACGFRNGKTELWETDDLAKQPIAAHRHHSRPIFTVKFSPDGSRYASGSSDGIRLWEGKGGALLGTLQSGIGTLYEVEFSHSALAAASYRGIDLWDSQTLDHIHTFQGSFSDSPTRLGFRETLSFSANGTLLVAAVLATPREYRFQDQQIIITVFDVTERTNIATFNIPKGLEVQATSFLPDNSHVVVLLLNGDFLTFDLVNNETIQGAIVEHLIQLPDFPVWHGVPVWLASHGEPEEYYLRALLSPHDDPLPVLWIPRAQHVCSYAQGRSVIALGCEDGRIILLRPGTSAYK</sequence>
<organism evidence="5 6">
    <name type="scientific">Amanita muscaria (strain Koide BX008)</name>
    <dbReference type="NCBI Taxonomy" id="946122"/>
    <lineage>
        <taxon>Eukaryota</taxon>
        <taxon>Fungi</taxon>
        <taxon>Dikarya</taxon>
        <taxon>Basidiomycota</taxon>
        <taxon>Agaricomycotina</taxon>
        <taxon>Agaricomycetes</taxon>
        <taxon>Agaricomycetidae</taxon>
        <taxon>Agaricales</taxon>
        <taxon>Pluteineae</taxon>
        <taxon>Amanitaceae</taxon>
        <taxon>Amanita</taxon>
    </lineage>
</organism>